<dbReference type="EMBL" id="SRYA01000179">
    <property type="protein sequence ID" value="TGY85603.1"/>
    <property type="molecule type" value="Genomic_DNA"/>
</dbReference>
<protein>
    <submittedName>
        <fullName evidence="1">Uncharacterized protein</fullName>
    </submittedName>
</protein>
<evidence type="ECO:0000313" key="2">
    <source>
        <dbReference type="Proteomes" id="UP000304953"/>
    </source>
</evidence>
<comment type="caution">
    <text evidence="1">The sequence shown here is derived from an EMBL/GenBank/DDBJ whole genome shotgun (WGS) entry which is preliminary data.</text>
</comment>
<sequence>MDNNPKNLSNAAAMAQFRLALIAPVIHGLYPDASRNAYYQRITEKPLTLPDGSVFQYSPKTLSKWVSLYQNGGIDALMPQERSDKGSTRVLPDTAIEEIYRLKEAFPRLNSTQIHRHLVEEAFIPATVSVCAVQRFVKKHDLKSARNPGMRDRKAFEEDAFGKMWQADTCYLPYITEDGQRRRVYCIMIIDDHSRFLVGGGLFYNDNAYNFQKVLKDAVAAHGIPAKLYVDNGCSYSNEQLSLICGSIGTVLLHTKIRDGASKAKIERQFRTLKETWLYTLDLDSITTLAQFNRLLKDYMRTYNTSVHSGIGTTPMERYQQARSAIRMPKSREWLEECFLNRITRKVNKDSTVSIDKVSYDVPMQFISSKVEIRFLPDDMSSAFILYEGEHYPIRPTDKNENCRTKRNNTPSIDYSRIGGEG</sequence>
<keyword evidence="2" id="KW-1185">Reference proteome</keyword>
<organism evidence="1 2">
    <name type="scientific">Petralouisia muris</name>
    <dbReference type="NCBI Taxonomy" id="3032872"/>
    <lineage>
        <taxon>Bacteria</taxon>
        <taxon>Bacillati</taxon>
        <taxon>Bacillota</taxon>
        <taxon>Clostridia</taxon>
        <taxon>Lachnospirales</taxon>
        <taxon>Lachnospiraceae</taxon>
        <taxon>Petralouisia</taxon>
    </lineage>
</organism>
<accession>A0AC61RKK8</accession>
<proteinExistence type="predicted"/>
<gene>
    <name evidence="1" type="ORF">E5329_28835</name>
</gene>
<name>A0AC61RKK8_9FIRM</name>
<dbReference type="Proteomes" id="UP000304953">
    <property type="component" value="Unassembled WGS sequence"/>
</dbReference>
<evidence type="ECO:0000313" key="1">
    <source>
        <dbReference type="EMBL" id="TGY85603.1"/>
    </source>
</evidence>
<reference evidence="1" key="1">
    <citation type="submission" date="2019-04" db="EMBL/GenBank/DDBJ databases">
        <title>Microbes associate with the intestines of laboratory mice.</title>
        <authorList>
            <person name="Navarre W."/>
            <person name="Wong E."/>
            <person name="Huang K."/>
            <person name="Tropini C."/>
            <person name="Ng K."/>
            <person name="Yu B."/>
        </authorList>
    </citation>
    <scope>NUCLEOTIDE SEQUENCE</scope>
    <source>
        <strain evidence="1">NM01_1-7b</strain>
    </source>
</reference>